<evidence type="ECO:0000313" key="1">
    <source>
        <dbReference type="EMBL" id="KAJ4015390.1"/>
    </source>
</evidence>
<dbReference type="AlphaFoldDB" id="A0A9W8UBR5"/>
<dbReference type="Proteomes" id="UP001152130">
    <property type="component" value="Unassembled WGS sequence"/>
</dbReference>
<dbReference type="OrthoDB" id="4424523at2759"/>
<accession>A0A9W8UBR5</accession>
<sequence length="302" mass="34550">MSELVTKALQDPASLTYTEADLVITGVPRNRDSDMLQRSRRLRGADKDIYYRALNAAKTEDEVAALKSCHTKQSEKQDGRAAAREALDSYDADLVKKALNQNKPVRWQEHIMSLSGSTKTRAPCGFVVSHPKGKDAECSKFKKRLETSVSHGLHRYLGALKEPILNGFKLHDIQYDSSESLENCFVRMRDAGNIPSSLRQDVFLYVDDESIRCLESPRRFVWLWEPQHVTNLKEQPGPLKVDIKHVTPLLLMRLTQRDMLLDRRQLRMWHDGPELENLHKDALESKENGKHDGIWPPRALAM</sequence>
<proteinExistence type="predicted"/>
<protein>
    <submittedName>
        <fullName evidence="1">Uncharacterized protein</fullName>
    </submittedName>
</protein>
<name>A0A9W8UBR5_9HYPO</name>
<reference evidence="1" key="1">
    <citation type="submission" date="2022-10" db="EMBL/GenBank/DDBJ databases">
        <title>Fusarium specimens isolated from Avocado Roots.</title>
        <authorList>
            <person name="Stajich J."/>
            <person name="Roper C."/>
            <person name="Heimlech-Rivalta G."/>
        </authorList>
    </citation>
    <scope>NUCLEOTIDE SEQUENCE</scope>
    <source>
        <strain evidence="1">CF00143</strain>
    </source>
</reference>
<evidence type="ECO:0000313" key="2">
    <source>
        <dbReference type="Proteomes" id="UP001152130"/>
    </source>
</evidence>
<dbReference type="EMBL" id="JAPDHF010000007">
    <property type="protein sequence ID" value="KAJ4015390.1"/>
    <property type="molecule type" value="Genomic_DNA"/>
</dbReference>
<gene>
    <name evidence="1" type="ORF">NW766_005730</name>
</gene>
<comment type="caution">
    <text evidence="1">The sequence shown here is derived from an EMBL/GenBank/DDBJ whole genome shotgun (WGS) entry which is preliminary data.</text>
</comment>
<keyword evidence="2" id="KW-1185">Reference proteome</keyword>
<organism evidence="1 2">
    <name type="scientific">Fusarium irregulare</name>
    <dbReference type="NCBI Taxonomy" id="2494466"/>
    <lineage>
        <taxon>Eukaryota</taxon>
        <taxon>Fungi</taxon>
        <taxon>Dikarya</taxon>
        <taxon>Ascomycota</taxon>
        <taxon>Pezizomycotina</taxon>
        <taxon>Sordariomycetes</taxon>
        <taxon>Hypocreomycetidae</taxon>
        <taxon>Hypocreales</taxon>
        <taxon>Nectriaceae</taxon>
        <taxon>Fusarium</taxon>
        <taxon>Fusarium incarnatum-equiseti species complex</taxon>
    </lineage>
</organism>